<sequence>MKKSLFNKTIKDKINEYKKNHLKDFSFKNEEKSFKKELEKKIKNEQIINIDLSNIKINGDILDIGEENYGIIYTLSKTFDDEVCVDYYEGIESPKDKEKFDNGILFFNLSKFGILGGRDKLIKQIYDLIIHDGYLYIWDYEKEFKEIVSTKITVNLPREDKKEFLYKDFNFLNKFKMEDAVKLIEKYFFIEEIKVCDKIYFIKGKRKGSVKDEGIIDSSKLKVYP</sequence>
<dbReference type="RefSeq" id="WP_083573440.1">
    <property type="nucleotide sequence ID" value="NZ_FQVM01000004.1"/>
</dbReference>
<dbReference type="AlphaFoldDB" id="A0A1M4U4G3"/>
<evidence type="ECO:0000313" key="2">
    <source>
        <dbReference type="Proteomes" id="UP000184035"/>
    </source>
</evidence>
<reference evidence="1 2" key="1">
    <citation type="submission" date="2016-11" db="EMBL/GenBank/DDBJ databases">
        <authorList>
            <person name="Jaros S."/>
            <person name="Januszkiewicz K."/>
            <person name="Wedrychowicz H."/>
        </authorList>
    </citation>
    <scope>NUCLEOTIDE SEQUENCE [LARGE SCALE GENOMIC DNA]</scope>
    <source>
        <strain evidence="1 2">DSM 2631</strain>
    </source>
</reference>
<accession>A0A1M4U4G3</accession>
<gene>
    <name evidence="1" type="ORF">SAMN05443638_10433</name>
</gene>
<evidence type="ECO:0000313" key="1">
    <source>
        <dbReference type="EMBL" id="SHE51639.1"/>
    </source>
</evidence>
<evidence type="ECO:0008006" key="3">
    <source>
        <dbReference type="Google" id="ProtNLM"/>
    </source>
</evidence>
<organism evidence="1 2">
    <name type="scientific">Clostridium fallax</name>
    <dbReference type="NCBI Taxonomy" id="1533"/>
    <lineage>
        <taxon>Bacteria</taxon>
        <taxon>Bacillati</taxon>
        <taxon>Bacillota</taxon>
        <taxon>Clostridia</taxon>
        <taxon>Eubacteriales</taxon>
        <taxon>Clostridiaceae</taxon>
        <taxon>Clostridium</taxon>
    </lineage>
</organism>
<name>A0A1M4U4G3_9CLOT</name>
<keyword evidence="2" id="KW-1185">Reference proteome</keyword>
<proteinExistence type="predicted"/>
<dbReference type="Proteomes" id="UP000184035">
    <property type="component" value="Unassembled WGS sequence"/>
</dbReference>
<dbReference type="EMBL" id="FQVM01000004">
    <property type="protein sequence ID" value="SHE51639.1"/>
    <property type="molecule type" value="Genomic_DNA"/>
</dbReference>
<protein>
    <recommendedName>
        <fullName evidence="3">Methyltransferase domain-containing protein</fullName>
    </recommendedName>
</protein>
<dbReference type="STRING" id="1533.SAMN05443638_10433"/>
<dbReference type="OrthoDB" id="1929483at2"/>